<dbReference type="Proteomes" id="UP000830343">
    <property type="component" value="Chromosome"/>
</dbReference>
<accession>A0ABY3ZX17</accession>
<proteinExistence type="predicted"/>
<evidence type="ECO:0000313" key="2">
    <source>
        <dbReference type="Proteomes" id="UP000830343"/>
    </source>
</evidence>
<name>A0ABY3ZX17_9STAP</name>
<reference evidence="1" key="2">
    <citation type="submission" date="2022-04" db="EMBL/GenBank/DDBJ databases">
        <title>Antimicrobial genetic elements in methicillin-resistant Macrococcus armenti.</title>
        <authorList>
            <person name="Keller J.E."/>
            <person name="Schwendener S."/>
            <person name="Pantucek R."/>
            <person name="Perreten V."/>
        </authorList>
    </citation>
    <scope>NUCLEOTIDE SEQUENCE</scope>
    <source>
        <strain evidence="1">CCM 2609</strain>
    </source>
</reference>
<dbReference type="EMBL" id="CP094348">
    <property type="protein sequence ID" value="UOB20910.1"/>
    <property type="molecule type" value="Genomic_DNA"/>
</dbReference>
<reference evidence="1" key="1">
    <citation type="submission" date="2022-03" db="EMBL/GenBank/DDBJ databases">
        <authorList>
            <person name="Vrbovska V."/>
            <person name="Kovarovic V."/>
            <person name="Botka T."/>
            <person name="Pantucek R."/>
        </authorList>
    </citation>
    <scope>NUCLEOTIDE SEQUENCE</scope>
    <source>
        <strain evidence="1">CCM 2609</strain>
    </source>
</reference>
<keyword evidence="2" id="KW-1185">Reference proteome</keyword>
<organism evidence="1 2">
    <name type="scientific">Macrococcus armenti</name>
    <dbReference type="NCBI Taxonomy" id="2875764"/>
    <lineage>
        <taxon>Bacteria</taxon>
        <taxon>Bacillati</taxon>
        <taxon>Bacillota</taxon>
        <taxon>Bacilli</taxon>
        <taxon>Bacillales</taxon>
        <taxon>Staphylococcaceae</taxon>
        <taxon>Macrococcus</taxon>
    </lineage>
</organism>
<sequence>MDYFQARISIETSEYFRLLKEKYEEEASANMTQVMVISKALEDIASIINWEKVIDDNSIKLRNTKSKKVKDLRIRVQISEELKKSIDSYKLFLPQFTNTRSVTKGVTLKYIFKGALLLKIKPELGKDVQNIDTIFNDFMDEINKFIAPANQTEFNHLLNRIKIQLKKL</sequence>
<evidence type="ECO:0000313" key="1">
    <source>
        <dbReference type="EMBL" id="UOB20910.1"/>
    </source>
</evidence>
<protein>
    <submittedName>
        <fullName evidence="1">Uncharacterized protein</fullName>
    </submittedName>
</protein>
<gene>
    <name evidence="1" type="ORF">MRZ06_02180</name>
</gene>
<dbReference type="RefSeq" id="WP_243366198.1">
    <property type="nucleotide sequence ID" value="NZ_CP094348.1"/>
</dbReference>